<evidence type="ECO:0000313" key="2">
    <source>
        <dbReference type="EMBL" id="OGW99467.1"/>
    </source>
</evidence>
<evidence type="ECO:0000313" key="3">
    <source>
        <dbReference type="Proteomes" id="UP000178187"/>
    </source>
</evidence>
<name>A0A1G1L2V9_9BACT</name>
<dbReference type="AlphaFoldDB" id="A0A1G1L2V9"/>
<dbReference type="EMBL" id="MHFR01000005">
    <property type="protein sequence ID" value="OGW99467.1"/>
    <property type="molecule type" value="Genomic_DNA"/>
</dbReference>
<feature type="coiled-coil region" evidence="1">
    <location>
        <begin position="882"/>
        <end position="909"/>
    </location>
</feature>
<sequence length="951" mass="111447">MMTPELKQLNRTENSWSVIITHLRNELMKRVTSKIAEAFLISPEEVYSLADHMPIIFMDQIPQATAVKLKTYFESLGIDVLLTNDESIKNKSYRLNWSEPPNLSFLSQANPLAVVAETPGVTKNYLIQEAKRLQNGSENLRISLVKAEAENEKLRQELTHEKQSMADAASKLQSLEEKIRIVGALYEEEQSLREQNERYISSLEREKEELAEKNVFSQREIRVQKIKIEQTEEILQQTRKEKEDFDQRLKERVNAINEADKQKSLLIENLNSLQNELSAFKTESQELKEALQKKGQVIQDFEKNLRDRADALKNSHEKISNLEKANSDLNAKVADLSREAEGWRAKTSELSQEIRSIEVVRVKTEQKLKAQVKETELSLAKWADLEKMKNVLESACIEYEQTLQSKELQIQEYRKNNEDFQRSSDDLMRTVSELENEAEKRKKLIQELNDKIRSLETFYQEEQALRNNAEHQFQLMDQINKGLEIKAAEYINEAEVFKVRAYQHSEKIRLLEENEEKLKSKLVGKEVELEGRRQQVEELEAAKVQLNGLHLKINDLTNSNQLLGEKLNNQTQELRLWENKLLETESEKIQTEEKLAKARESLDSIEPRTDHLRDQIEVLCSEKENLQAELNSKNEKLDQAEAANKQLNEQIENLRADFYHEQASRIKSEQYQRDLETAMGQLSRKVGTFSEEITAFQIQAHDLNEKVQFLDEEKTEAEKVFNEKMRVFETANAQLQDKLAHASNRIERYELQSVQYEERMKALESAKKVAEDGFYLKIVELETRNQKYKELAEKLKLLDQSYQVRLEEIKNEFTDRLAASDREKEFHKARIKELTEQMTGFGETKRKLEKERDVERDKLTSTAPKVTGFKIQEDALHHFRLLDEAYKEIEEWKQKADKLAEKVEDFEKIKRRIMLEYNSKIEEIDYPKARSKNPETDVRALKQFYNTLGEF</sequence>
<feature type="coiled-coil region" evidence="1">
    <location>
        <begin position="396"/>
        <end position="465"/>
    </location>
</feature>
<dbReference type="Proteomes" id="UP000178187">
    <property type="component" value="Unassembled WGS sequence"/>
</dbReference>
<feature type="coiled-coil region" evidence="1">
    <location>
        <begin position="130"/>
        <end position="353"/>
    </location>
</feature>
<gene>
    <name evidence="2" type="ORF">A3G33_00925</name>
</gene>
<dbReference type="Gene3D" id="1.10.287.1490">
    <property type="match status" value="1"/>
</dbReference>
<evidence type="ECO:0000256" key="1">
    <source>
        <dbReference type="SAM" id="Coils"/>
    </source>
</evidence>
<proteinExistence type="predicted"/>
<protein>
    <submittedName>
        <fullName evidence="2">Uncharacterized protein</fullName>
    </submittedName>
</protein>
<organism evidence="2 3">
    <name type="scientific">Candidatus Danuiimicrobium aquiferis</name>
    <dbReference type="NCBI Taxonomy" id="1801832"/>
    <lineage>
        <taxon>Bacteria</taxon>
        <taxon>Pseudomonadati</taxon>
        <taxon>Candidatus Omnitrophota</taxon>
        <taxon>Candidatus Danuiimicrobium</taxon>
    </lineage>
</organism>
<comment type="caution">
    <text evidence="2">The sequence shown here is derived from an EMBL/GenBank/DDBJ whole genome shotgun (WGS) entry which is preliminary data.</text>
</comment>
<keyword evidence="1" id="KW-0175">Coiled coil</keyword>
<dbReference type="PANTHER" id="PTHR18937">
    <property type="entry name" value="STRUCTURAL MAINTENANCE OF CHROMOSOMES SMC FAMILY MEMBER"/>
    <property type="match status" value="1"/>
</dbReference>
<accession>A0A1G1L2V9</accession>
<reference evidence="2 3" key="1">
    <citation type="journal article" date="2016" name="Nat. Commun.">
        <title>Thousands of microbial genomes shed light on interconnected biogeochemical processes in an aquifer system.</title>
        <authorList>
            <person name="Anantharaman K."/>
            <person name="Brown C.T."/>
            <person name="Hug L.A."/>
            <person name="Sharon I."/>
            <person name="Castelle C.J."/>
            <person name="Probst A.J."/>
            <person name="Thomas B.C."/>
            <person name="Singh A."/>
            <person name="Wilkins M.J."/>
            <person name="Karaoz U."/>
            <person name="Brodie E.L."/>
            <person name="Williams K.H."/>
            <person name="Hubbard S.S."/>
            <person name="Banfield J.F."/>
        </authorList>
    </citation>
    <scope>NUCLEOTIDE SEQUENCE [LARGE SCALE GENOMIC DNA]</scope>
</reference>
<feature type="coiled-coil region" evidence="1">
    <location>
        <begin position="693"/>
        <end position="851"/>
    </location>
</feature>
<feature type="coiled-coil region" evidence="1">
    <location>
        <begin position="508"/>
        <end position="657"/>
    </location>
</feature>